<evidence type="ECO:0000313" key="5">
    <source>
        <dbReference type="EMBL" id="KAK4604777.1"/>
    </source>
</evidence>
<gene>
    <name evidence="5" type="ORF">RGQ29_013013</name>
</gene>
<proteinExistence type="predicted"/>
<dbReference type="GO" id="GO:0006654">
    <property type="term" value="P:phosphatidic acid biosynthetic process"/>
    <property type="evidence" value="ECO:0007669"/>
    <property type="project" value="TreeGrafter"/>
</dbReference>
<keyword evidence="3" id="KW-1133">Transmembrane helix</keyword>
<keyword evidence="6" id="KW-1185">Reference proteome</keyword>
<dbReference type="SMART" id="SM00563">
    <property type="entry name" value="PlsC"/>
    <property type="match status" value="1"/>
</dbReference>
<keyword evidence="3" id="KW-0472">Membrane</keyword>
<feature type="transmembrane region" description="Helical" evidence="3">
    <location>
        <begin position="133"/>
        <end position="156"/>
    </location>
</feature>
<organism evidence="5 6">
    <name type="scientific">Quercus rubra</name>
    <name type="common">Northern red oak</name>
    <name type="synonym">Quercus borealis</name>
    <dbReference type="NCBI Taxonomy" id="3512"/>
    <lineage>
        <taxon>Eukaryota</taxon>
        <taxon>Viridiplantae</taxon>
        <taxon>Streptophyta</taxon>
        <taxon>Embryophyta</taxon>
        <taxon>Tracheophyta</taxon>
        <taxon>Spermatophyta</taxon>
        <taxon>Magnoliopsida</taxon>
        <taxon>eudicotyledons</taxon>
        <taxon>Gunneridae</taxon>
        <taxon>Pentapetalae</taxon>
        <taxon>rosids</taxon>
        <taxon>fabids</taxon>
        <taxon>Fagales</taxon>
        <taxon>Fagaceae</taxon>
        <taxon>Quercus</taxon>
    </lineage>
</organism>
<feature type="domain" description="Phospholipid/glycerol acyltransferase" evidence="4">
    <location>
        <begin position="199"/>
        <end position="278"/>
    </location>
</feature>
<reference evidence="5 6" key="1">
    <citation type="journal article" date="2023" name="G3 (Bethesda)">
        <title>A haplotype-resolved chromosome-scale genome for Quercus rubra L. provides insights into the genetics of adaptive traits for red oak species.</title>
        <authorList>
            <person name="Kapoor B."/>
            <person name="Jenkins J."/>
            <person name="Schmutz J."/>
            <person name="Zhebentyayeva T."/>
            <person name="Kuelheim C."/>
            <person name="Coggeshall M."/>
            <person name="Heim C."/>
            <person name="Lasky J.R."/>
            <person name="Leites L."/>
            <person name="Islam-Faridi N."/>
            <person name="Romero-Severson J."/>
            <person name="DeLeo V.L."/>
            <person name="Lucas S.M."/>
            <person name="Lazic D."/>
            <person name="Gailing O."/>
            <person name="Carlson J."/>
            <person name="Staton M."/>
        </authorList>
    </citation>
    <scope>NUCLEOTIDE SEQUENCE [LARGE SCALE GENOMIC DNA]</scope>
    <source>
        <strain evidence="5">Pseudo-F2</strain>
    </source>
</reference>
<evidence type="ECO:0000256" key="1">
    <source>
        <dbReference type="ARBA" id="ARBA00022679"/>
    </source>
</evidence>
<accession>A0AAN7G181</accession>
<dbReference type="Proteomes" id="UP001324115">
    <property type="component" value="Unassembled WGS sequence"/>
</dbReference>
<sequence>MEVVSHSSTTILHRFGYKDSRFSTASSLLPQSCTYRGLNPHCFTHKRAVLRNSTNSAQSRYSCVPRKDGGVSWNYFKPKGELNRTYSNNKVCNQNRLPRYIVVRSELAETGYPDASYPLSEHKLSSKIRGICFYVVTAFTAIFLFLLMLVVHPFVLLFDQYRRKAQHFIAKIWATLTVTPFIKIKYEGLDNLPPPDIPAVYVSNHQSFLDIYTLLTLGRSFKFISKTSIFLYPIIGWAMFLLGVIPLKRMDSRSQLKGAFSVAAKTKVPVVPITLKGTGKIMPAGMEGILNLGSVEVVIHEPIEGSDPEELCNKARKTIADELNHQ</sequence>
<keyword evidence="2" id="KW-0012">Acyltransferase</keyword>
<dbReference type="GO" id="GO:0003841">
    <property type="term" value="F:1-acylglycerol-3-phosphate O-acyltransferase activity"/>
    <property type="evidence" value="ECO:0007669"/>
    <property type="project" value="TreeGrafter"/>
</dbReference>
<dbReference type="CDD" id="cd07989">
    <property type="entry name" value="LPLAT_AGPAT-like"/>
    <property type="match status" value="1"/>
</dbReference>
<dbReference type="SUPFAM" id="SSF69593">
    <property type="entry name" value="Glycerol-3-phosphate (1)-acyltransferase"/>
    <property type="match status" value="1"/>
</dbReference>
<protein>
    <recommendedName>
        <fullName evidence="4">Phospholipid/glycerol acyltransferase domain-containing protein</fullName>
    </recommendedName>
</protein>
<keyword evidence="1" id="KW-0808">Transferase</keyword>
<dbReference type="Pfam" id="PF01553">
    <property type="entry name" value="Acyltransferase"/>
    <property type="match status" value="1"/>
</dbReference>
<evidence type="ECO:0000256" key="3">
    <source>
        <dbReference type="SAM" id="Phobius"/>
    </source>
</evidence>
<dbReference type="PANTHER" id="PTHR10434">
    <property type="entry name" value="1-ACYL-SN-GLYCEROL-3-PHOSPHATE ACYLTRANSFERASE"/>
    <property type="match status" value="1"/>
</dbReference>
<dbReference type="PANTHER" id="PTHR10434:SF60">
    <property type="entry name" value="1-ACYL-SN-GLYCEROL-3-PHOSPHATE ACYLTRANSFERASE LPAT1, CHLOROPLASTIC"/>
    <property type="match status" value="1"/>
</dbReference>
<evidence type="ECO:0000313" key="6">
    <source>
        <dbReference type="Proteomes" id="UP001324115"/>
    </source>
</evidence>
<evidence type="ECO:0000259" key="4">
    <source>
        <dbReference type="SMART" id="SM00563"/>
    </source>
</evidence>
<name>A0AAN7G181_QUERU</name>
<keyword evidence="3" id="KW-0812">Transmembrane</keyword>
<dbReference type="InterPro" id="IPR002123">
    <property type="entry name" value="Plipid/glycerol_acylTrfase"/>
</dbReference>
<dbReference type="EMBL" id="JAXUIC010000002">
    <property type="protein sequence ID" value="KAK4604776.1"/>
    <property type="molecule type" value="Genomic_DNA"/>
</dbReference>
<dbReference type="EMBL" id="JAXUIC010000002">
    <property type="protein sequence ID" value="KAK4604777.1"/>
    <property type="molecule type" value="Genomic_DNA"/>
</dbReference>
<dbReference type="AlphaFoldDB" id="A0AAN7G181"/>
<comment type="caution">
    <text evidence="5">The sequence shown here is derived from an EMBL/GenBank/DDBJ whole genome shotgun (WGS) entry which is preliminary data.</text>
</comment>
<evidence type="ECO:0000256" key="2">
    <source>
        <dbReference type="ARBA" id="ARBA00023315"/>
    </source>
</evidence>
<feature type="transmembrane region" description="Helical" evidence="3">
    <location>
        <begin position="229"/>
        <end position="247"/>
    </location>
</feature>